<reference evidence="2" key="1">
    <citation type="submission" date="2021-09" db="EMBL/GenBank/DDBJ databases">
        <title>The genome of Mauremys mutica provides insights into the evolution of semi-aquatic lifestyle.</title>
        <authorList>
            <person name="Gong S."/>
            <person name="Gao Y."/>
        </authorList>
    </citation>
    <scope>NUCLEOTIDE SEQUENCE</scope>
    <source>
        <strain evidence="2">MM-2020</strain>
        <tissue evidence="2">Muscle</tissue>
    </source>
</reference>
<accession>A0A9D4ANQ5</accession>
<proteinExistence type="predicted"/>
<comment type="caution">
    <text evidence="2">The sequence shown here is derived from an EMBL/GenBank/DDBJ whole genome shotgun (WGS) entry which is preliminary data.</text>
</comment>
<name>A0A9D4ANQ5_9SAUR</name>
<dbReference type="AlphaFoldDB" id="A0A9D4ANQ5"/>
<organism evidence="2 3">
    <name type="scientific">Mauremys mutica</name>
    <name type="common">yellowpond turtle</name>
    <dbReference type="NCBI Taxonomy" id="74926"/>
    <lineage>
        <taxon>Eukaryota</taxon>
        <taxon>Metazoa</taxon>
        <taxon>Chordata</taxon>
        <taxon>Craniata</taxon>
        <taxon>Vertebrata</taxon>
        <taxon>Euteleostomi</taxon>
        <taxon>Archelosauria</taxon>
        <taxon>Testudinata</taxon>
        <taxon>Testudines</taxon>
        <taxon>Cryptodira</taxon>
        <taxon>Durocryptodira</taxon>
        <taxon>Testudinoidea</taxon>
        <taxon>Geoemydidae</taxon>
        <taxon>Geoemydinae</taxon>
        <taxon>Mauremys</taxon>
    </lineage>
</organism>
<sequence>MTRSHGEETGSQHAVLLQPRHGGGTQALPHMPASEAVPAGNTGPMGWTREKACVVPQRRAWAGPCCPTACGRQVTPMLHWARPCPTALTGGSPYMPHRGQALPHSPDRGVTPHAARGQALPHSPDRGVTPHAARGQALPHSPDRGLGPAPQPMTGGWALPHSP</sequence>
<keyword evidence="3" id="KW-1185">Reference proteome</keyword>
<gene>
    <name evidence="2" type="ORF">KIL84_000737</name>
</gene>
<dbReference type="Proteomes" id="UP000827986">
    <property type="component" value="Unassembled WGS sequence"/>
</dbReference>
<dbReference type="EMBL" id="JAHDVG010000484">
    <property type="protein sequence ID" value="KAH1169752.1"/>
    <property type="molecule type" value="Genomic_DNA"/>
</dbReference>
<evidence type="ECO:0000313" key="2">
    <source>
        <dbReference type="EMBL" id="KAH1169752.1"/>
    </source>
</evidence>
<evidence type="ECO:0000313" key="3">
    <source>
        <dbReference type="Proteomes" id="UP000827986"/>
    </source>
</evidence>
<feature type="region of interest" description="Disordered" evidence="1">
    <location>
        <begin position="96"/>
        <end position="163"/>
    </location>
</feature>
<evidence type="ECO:0000256" key="1">
    <source>
        <dbReference type="SAM" id="MobiDB-lite"/>
    </source>
</evidence>
<protein>
    <submittedName>
        <fullName evidence="2">Uncharacterized protein</fullName>
    </submittedName>
</protein>